<evidence type="ECO:0000313" key="2">
    <source>
        <dbReference type="Proteomes" id="UP000334990"/>
    </source>
</evidence>
<reference evidence="1 2" key="1">
    <citation type="submission" date="2019-10" db="EMBL/GenBank/DDBJ databases">
        <title>Whole genome shotgun sequence of Acrocarpospora corrugata NBRC 13972.</title>
        <authorList>
            <person name="Ichikawa N."/>
            <person name="Kimura A."/>
            <person name="Kitahashi Y."/>
            <person name="Komaki H."/>
            <person name="Oguchi A."/>
        </authorList>
    </citation>
    <scope>NUCLEOTIDE SEQUENCE [LARGE SCALE GENOMIC DNA]</scope>
    <source>
        <strain evidence="1 2">NBRC 13972</strain>
    </source>
</reference>
<comment type="caution">
    <text evidence="1">The sequence shown here is derived from an EMBL/GenBank/DDBJ whole genome shotgun (WGS) entry which is preliminary data.</text>
</comment>
<name>A0A5M3W9A2_9ACTN</name>
<proteinExistence type="predicted"/>
<keyword evidence="2" id="KW-1185">Reference proteome</keyword>
<organism evidence="1 2">
    <name type="scientific">Acrocarpospora corrugata</name>
    <dbReference type="NCBI Taxonomy" id="35763"/>
    <lineage>
        <taxon>Bacteria</taxon>
        <taxon>Bacillati</taxon>
        <taxon>Actinomycetota</taxon>
        <taxon>Actinomycetes</taxon>
        <taxon>Streptosporangiales</taxon>
        <taxon>Streptosporangiaceae</taxon>
        <taxon>Acrocarpospora</taxon>
    </lineage>
</organism>
<dbReference type="AlphaFoldDB" id="A0A5M3W9A2"/>
<evidence type="ECO:0000313" key="1">
    <source>
        <dbReference type="EMBL" id="GES03631.1"/>
    </source>
</evidence>
<protein>
    <submittedName>
        <fullName evidence="1">Uncharacterized protein</fullName>
    </submittedName>
</protein>
<sequence length="61" mass="6311">MVTKTSPGRIVTAGISASTSGNATRNAMLFINVVAIDCATNRPRTSRIAADASDPSTMNVE</sequence>
<gene>
    <name evidence="1" type="ORF">Acor_56970</name>
</gene>
<accession>A0A5M3W9A2</accession>
<dbReference type="Proteomes" id="UP000334990">
    <property type="component" value="Unassembled WGS sequence"/>
</dbReference>
<dbReference type="EMBL" id="BLAD01000070">
    <property type="protein sequence ID" value="GES03631.1"/>
    <property type="molecule type" value="Genomic_DNA"/>
</dbReference>